<dbReference type="AlphaFoldDB" id="B0KTP6"/>
<sequence length="74" mass="8672">MDAWNHAHWETSCKVYAPLKKHYLDRNSALPQILVTDSFVHDVYAYRYNDHYADDCMTPYRPISIPETFAYSAG</sequence>
<dbReference type="HOGENOM" id="CLU_2685039_0_0_6"/>
<reference evidence="1 2" key="1">
    <citation type="submission" date="2008-01" db="EMBL/GenBank/DDBJ databases">
        <title>Complete sequence of Pseudomonas putida GB-1.</title>
        <authorList>
            <consortium name="US DOE Joint Genome Institute"/>
            <person name="Copeland A."/>
            <person name="Lucas S."/>
            <person name="Lapidus A."/>
            <person name="Barry K."/>
            <person name="Glavina del Rio T."/>
            <person name="Dalin E."/>
            <person name="Tice H."/>
            <person name="Pitluck S."/>
            <person name="Bruce D."/>
            <person name="Goodwin L."/>
            <person name="Chertkov O."/>
            <person name="Brettin T."/>
            <person name="Detter J.C."/>
            <person name="Han C."/>
            <person name="Kuske C.R."/>
            <person name="Schmutz J."/>
            <person name="Larimer F."/>
            <person name="Land M."/>
            <person name="Hauser L."/>
            <person name="Kyrpides N."/>
            <person name="Kim E."/>
            <person name="McCarthy J.K."/>
            <person name="Richardson P."/>
        </authorList>
    </citation>
    <scope>NUCLEOTIDE SEQUENCE [LARGE SCALE GENOMIC DNA]</scope>
    <source>
        <strain evidence="1 2">GB-1</strain>
    </source>
</reference>
<dbReference type="EMBL" id="CP000926">
    <property type="protein sequence ID" value="ABZ00144.1"/>
    <property type="molecule type" value="Genomic_DNA"/>
</dbReference>
<name>B0KTP6_PSEPG</name>
<dbReference type="Proteomes" id="UP000002157">
    <property type="component" value="Chromosome"/>
</dbReference>
<protein>
    <submittedName>
        <fullName evidence="1">Uncharacterized protein</fullName>
    </submittedName>
</protein>
<accession>B0KTP6</accession>
<proteinExistence type="predicted"/>
<organism evidence="1 2">
    <name type="scientific">Pseudomonas putida (strain GB-1)</name>
    <dbReference type="NCBI Taxonomy" id="76869"/>
    <lineage>
        <taxon>Bacteria</taxon>
        <taxon>Pseudomonadati</taxon>
        <taxon>Pseudomonadota</taxon>
        <taxon>Gammaproteobacteria</taxon>
        <taxon>Pseudomonadales</taxon>
        <taxon>Pseudomonadaceae</taxon>
        <taxon>Pseudomonas</taxon>
    </lineage>
</organism>
<evidence type="ECO:0000313" key="1">
    <source>
        <dbReference type="EMBL" id="ABZ00144.1"/>
    </source>
</evidence>
<gene>
    <name evidence="1" type="ordered locus">PputGB1_4255</name>
</gene>
<evidence type="ECO:0000313" key="2">
    <source>
        <dbReference type="Proteomes" id="UP000002157"/>
    </source>
</evidence>
<dbReference type="KEGG" id="ppg:PputGB1_4255"/>